<evidence type="ECO:0000313" key="2">
    <source>
        <dbReference type="EMBL" id="SIQ23104.1"/>
    </source>
</evidence>
<dbReference type="EMBL" id="FTMP01000002">
    <property type="protein sequence ID" value="SIQ23104.1"/>
    <property type="molecule type" value="Genomic_DNA"/>
</dbReference>
<evidence type="ECO:0000256" key="1">
    <source>
        <dbReference type="SAM" id="Phobius"/>
    </source>
</evidence>
<keyword evidence="1" id="KW-0812">Transmembrane</keyword>
<organism evidence="2 3">
    <name type="scientific">Aquipseudomonas alcaligenes</name>
    <name type="common">Pseudomonas alcaligenes</name>
    <dbReference type="NCBI Taxonomy" id="43263"/>
    <lineage>
        <taxon>Bacteria</taxon>
        <taxon>Pseudomonadati</taxon>
        <taxon>Pseudomonadota</taxon>
        <taxon>Gammaproteobacteria</taxon>
        <taxon>Pseudomonadales</taxon>
        <taxon>Pseudomonadaceae</taxon>
        <taxon>Aquipseudomonas</taxon>
    </lineage>
</organism>
<name>A0A1N6R2M0_AQUAC</name>
<feature type="transmembrane region" description="Helical" evidence="1">
    <location>
        <begin position="94"/>
        <end position="112"/>
    </location>
</feature>
<sequence>MSKSVIFKRQPLRAGAISWQLAQTFWVGGLWLLHFVVLPALEKMGLAPLLIEEVDAALSPLLIGFAAFCVLVQGIVLVQAHGLSSLWRELRGQLLLIVLAMAVAFFAVRYWQPDAARWLLFNYLVLALCGLVLVLQPLPGQRSE</sequence>
<evidence type="ECO:0000313" key="3">
    <source>
        <dbReference type="Proteomes" id="UP000185841"/>
    </source>
</evidence>
<feature type="transmembrane region" description="Helical" evidence="1">
    <location>
        <begin position="61"/>
        <end position="82"/>
    </location>
</feature>
<accession>A0A1N6R2M0</accession>
<evidence type="ECO:0008006" key="4">
    <source>
        <dbReference type="Google" id="ProtNLM"/>
    </source>
</evidence>
<gene>
    <name evidence="2" type="ORF">SAMN05878282_102816</name>
</gene>
<protein>
    <recommendedName>
        <fullName evidence="4">DUF4149 domain-containing protein</fullName>
    </recommendedName>
</protein>
<dbReference type="AlphaFoldDB" id="A0A1N6R2M0"/>
<keyword evidence="1" id="KW-0472">Membrane</keyword>
<feature type="transmembrane region" description="Helical" evidence="1">
    <location>
        <begin position="21"/>
        <end position="41"/>
    </location>
</feature>
<feature type="transmembrane region" description="Helical" evidence="1">
    <location>
        <begin position="118"/>
        <end position="138"/>
    </location>
</feature>
<proteinExistence type="predicted"/>
<keyword evidence="1" id="KW-1133">Transmembrane helix</keyword>
<reference evidence="2 3" key="1">
    <citation type="submission" date="2017-01" db="EMBL/GenBank/DDBJ databases">
        <authorList>
            <person name="Mah S.A."/>
            <person name="Swanson W.J."/>
            <person name="Moy G.W."/>
            <person name="Vacquier V.D."/>
        </authorList>
    </citation>
    <scope>NUCLEOTIDE SEQUENCE [LARGE SCALE GENOMIC DNA]</scope>
    <source>
        <strain evidence="2 3">RU36E</strain>
    </source>
</reference>
<dbReference type="Proteomes" id="UP000185841">
    <property type="component" value="Unassembled WGS sequence"/>
</dbReference>